<accession>A0A6J7HJN7</accession>
<proteinExistence type="predicted"/>
<gene>
    <name evidence="1" type="ORF">UFOPK3519_01755</name>
</gene>
<organism evidence="1">
    <name type="scientific">freshwater metagenome</name>
    <dbReference type="NCBI Taxonomy" id="449393"/>
    <lineage>
        <taxon>unclassified sequences</taxon>
        <taxon>metagenomes</taxon>
        <taxon>ecological metagenomes</taxon>
    </lineage>
</organism>
<dbReference type="EMBL" id="CAFBMG010000199">
    <property type="protein sequence ID" value="CAB4917333.1"/>
    <property type="molecule type" value="Genomic_DNA"/>
</dbReference>
<evidence type="ECO:0000313" key="1">
    <source>
        <dbReference type="EMBL" id="CAB4917333.1"/>
    </source>
</evidence>
<dbReference type="AlphaFoldDB" id="A0A6J7HJN7"/>
<reference evidence="1" key="1">
    <citation type="submission" date="2020-05" db="EMBL/GenBank/DDBJ databases">
        <authorList>
            <person name="Chiriac C."/>
            <person name="Salcher M."/>
            <person name="Ghai R."/>
            <person name="Kavagutti S V."/>
        </authorList>
    </citation>
    <scope>NUCLEOTIDE SEQUENCE</scope>
</reference>
<name>A0A6J7HJN7_9ZZZZ</name>
<sequence length="69" mass="7559">MGERHESAAAVALLAELPQWKEQVVPAQLRAEALQVLAEVGAQPTDFLRIDSVANLPTEYQQMISVLES</sequence>
<protein>
    <submittedName>
        <fullName evidence="1">Unannotated protein</fullName>
    </submittedName>
</protein>